<dbReference type="InterPro" id="IPR017937">
    <property type="entry name" value="Thioredoxin_CS"/>
</dbReference>
<dbReference type="CDD" id="cd02947">
    <property type="entry name" value="TRX_family"/>
    <property type="match status" value="1"/>
</dbReference>
<evidence type="ECO:0000313" key="4">
    <source>
        <dbReference type="EMBL" id="RGU58029.1"/>
    </source>
</evidence>
<dbReference type="Pfam" id="PF03190">
    <property type="entry name" value="Thioredox_DsbH"/>
    <property type="match status" value="2"/>
</dbReference>
<dbReference type="PROSITE" id="PS51352">
    <property type="entry name" value="THIOREDOXIN_2"/>
    <property type="match status" value="1"/>
</dbReference>
<proteinExistence type="predicted"/>
<dbReference type="SUPFAM" id="SSF52833">
    <property type="entry name" value="Thioredoxin-like"/>
    <property type="match status" value="2"/>
</dbReference>
<keyword evidence="1" id="KW-0676">Redox-active center</keyword>
<dbReference type="GO" id="GO:0045454">
    <property type="term" value="P:cell redox homeostasis"/>
    <property type="evidence" value="ECO:0007669"/>
    <property type="project" value="TreeGrafter"/>
</dbReference>
<dbReference type="InterPro" id="IPR004879">
    <property type="entry name" value="Ssp411-like_TRX"/>
</dbReference>
<dbReference type="InterPro" id="IPR013766">
    <property type="entry name" value="Thioredoxin_domain"/>
</dbReference>
<dbReference type="PANTHER" id="PTHR32234:SF0">
    <property type="entry name" value="THIOL:DISULFIDE INTERCHANGE PROTEIN DSBD"/>
    <property type="match status" value="1"/>
</dbReference>
<comment type="caution">
    <text evidence="4">The sequence shown here is derived from an EMBL/GenBank/DDBJ whole genome shotgun (WGS) entry which is preliminary data.</text>
</comment>
<keyword evidence="2" id="KW-0732">Signal</keyword>
<dbReference type="PROSITE" id="PS00194">
    <property type="entry name" value="THIOREDOXIN_1"/>
    <property type="match status" value="1"/>
</dbReference>
<dbReference type="Gene3D" id="3.40.30.10">
    <property type="entry name" value="Glutaredoxin"/>
    <property type="match status" value="2"/>
</dbReference>
<dbReference type="EMBL" id="QRYC01000003">
    <property type="protein sequence ID" value="RGU58029.1"/>
    <property type="molecule type" value="Genomic_DNA"/>
</dbReference>
<dbReference type="PANTHER" id="PTHR32234">
    <property type="entry name" value="THIOL:DISULFIDE INTERCHANGE PROTEIN DSBD"/>
    <property type="match status" value="1"/>
</dbReference>
<dbReference type="GO" id="GO:0015035">
    <property type="term" value="F:protein-disulfide reductase activity"/>
    <property type="evidence" value="ECO:0007669"/>
    <property type="project" value="TreeGrafter"/>
</dbReference>
<reference evidence="4 5" key="1">
    <citation type="submission" date="2018-08" db="EMBL/GenBank/DDBJ databases">
        <title>A genome reference for cultivated species of the human gut microbiota.</title>
        <authorList>
            <person name="Zou Y."/>
            <person name="Xue W."/>
            <person name="Luo G."/>
        </authorList>
    </citation>
    <scope>NUCLEOTIDE SEQUENCE [LARGE SCALE GENOMIC DNA]</scope>
    <source>
        <strain evidence="4 5">AF16-14</strain>
    </source>
</reference>
<evidence type="ECO:0000256" key="2">
    <source>
        <dbReference type="SAM" id="SignalP"/>
    </source>
</evidence>
<sequence length="711" mass="81760">MNMKLKFFIVSVCCLWIFQGIVQAQSMYGDAVAADVKMKYVYSLDEALHLAKKENKLIFCNCFEDWAIPCHGMNKKVFSNQEFARWMDGHFINFFIDLNTEEGEKFKSKYNIKFMAHYVVLDAEGNLVHRIVGGSELPEFQKQVACALSPSTSLAGMNKLYAGQLRDKEFLRKYAAVLKVANEEEKYKKVAGEYFSMLKPEEWPEAVNWPVFSDRLRRKDSVALEYLITHKADFVRTVGVEKVDNSIAAVYMMPLYYTAIGQDRLSEKEVADIRRTLGKAEVDEQHDIYALCDIAAMRLKGDILKMMDVVAMKVPRMDVRVARGIDMSLPQLVNTGKEARDKIVAYMNSRIAVLDKNMAVEYKSLMLEAGLEGGIVFEDLTLAEALDKAKAEDKYVFLDCYTSWCGPCKVMSKQVFVRKEVGDIFNGMCVNVKIDMEKGEGPEIAVKYGIRAYPTLLVLYPDGRIKYRLQGGTELGRFVRIARYALDPEVSYTDMKQYGSLSACPLEKQADYIIILSEAGELNTFNTDVESYLREVKGKKELYPEVWKLSEHFADRVEHPVFRFILDNWKDFVNIDTQGLENKTERLIFPLYIDYLAGRMQEKDFMKVCESVRNTGFRADYSLVYLDRLTTCYLDRNWKALMKCYTEEVVRLPDAKLRLNLDVLLRYFAVNAPDEVKKQMVTYVRQCVDTADDRAKNGYKNLLESINAWKG</sequence>
<dbReference type="RefSeq" id="WP_118159993.1">
    <property type="nucleotide sequence ID" value="NZ_JADMUD010000014.1"/>
</dbReference>
<gene>
    <name evidence="4" type="ORF">DWW57_02920</name>
</gene>
<dbReference type="Proteomes" id="UP000284243">
    <property type="component" value="Unassembled WGS sequence"/>
</dbReference>
<dbReference type="InterPro" id="IPR036249">
    <property type="entry name" value="Thioredoxin-like_sf"/>
</dbReference>
<feature type="chain" id="PRO_5019514767" evidence="2">
    <location>
        <begin position="25"/>
        <end position="711"/>
    </location>
</feature>
<evidence type="ECO:0000256" key="1">
    <source>
        <dbReference type="ARBA" id="ARBA00023284"/>
    </source>
</evidence>
<organism evidence="4 5">
    <name type="scientific">Odoribacter splanchnicus</name>
    <dbReference type="NCBI Taxonomy" id="28118"/>
    <lineage>
        <taxon>Bacteria</taxon>
        <taxon>Pseudomonadati</taxon>
        <taxon>Bacteroidota</taxon>
        <taxon>Bacteroidia</taxon>
        <taxon>Bacteroidales</taxon>
        <taxon>Odoribacteraceae</taxon>
        <taxon>Odoribacter</taxon>
    </lineage>
</organism>
<evidence type="ECO:0000313" key="5">
    <source>
        <dbReference type="Proteomes" id="UP000284243"/>
    </source>
</evidence>
<feature type="signal peptide" evidence="2">
    <location>
        <begin position="1"/>
        <end position="24"/>
    </location>
</feature>
<name>A0A412TW88_9BACT</name>
<feature type="domain" description="Thioredoxin" evidence="3">
    <location>
        <begin position="333"/>
        <end position="487"/>
    </location>
</feature>
<protein>
    <submittedName>
        <fullName evidence="4">DUF255 domain-containing protein</fullName>
    </submittedName>
</protein>
<dbReference type="AlphaFoldDB" id="A0A412TW88"/>
<evidence type="ECO:0000259" key="3">
    <source>
        <dbReference type="PROSITE" id="PS51352"/>
    </source>
</evidence>
<accession>A0A412TW88</accession>